<keyword evidence="1" id="KW-0732">Signal</keyword>
<dbReference type="RefSeq" id="WP_258331522.1">
    <property type="nucleotide sequence ID" value="NZ_JAPTGG010000006.1"/>
</dbReference>
<proteinExistence type="predicted"/>
<sequence length="257" mass="28752">MTYTKTIINSNSLRLLAACSLLFNAAVSFAAHPLISDDTGTQGEGRQQLELSWDRINEDSEGVNRRSLDMVWSLGLSDAVDVSIFVPYTHLSHRRVESTKGIGDGSVNIKWRFLGRDSFSMAATYSLGLLNGDEDEGLGDEELLSFANLVAQKQWQSWQWLVNAGWQYQHQSDSRFRDHTWQLSSAVLYQSSAQWTWVADIGYRQNPIAARSNAAAVMVVGVIYHLSPELDLDVGYHKGLNKADKSERIGLGLAIRW</sequence>
<accession>A0A9J6RM35</accession>
<dbReference type="EMBL" id="JAPTGG010000006">
    <property type="protein sequence ID" value="MCZ0865377.1"/>
    <property type="molecule type" value="Genomic_DNA"/>
</dbReference>
<feature type="signal peptide" evidence="1">
    <location>
        <begin position="1"/>
        <end position="30"/>
    </location>
</feature>
<name>A0A9J6RM35_9GAMM</name>
<dbReference type="SUPFAM" id="SSF56935">
    <property type="entry name" value="Porins"/>
    <property type="match status" value="1"/>
</dbReference>
<keyword evidence="3" id="KW-1185">Reference proteome</keyword>
<dbReference type="InterPro" id="IPR025737">
    <property type="entry name" value="FApF"/>
</dbReference>
<protein>
    <submittedName>
        <fullName evidence="2">Outer membrane protein transport protein</fullName>
    </submittedName>
</protein>
<evidence type="ECO:0000256" key="1">
    <source>
        <dbReference type="SAM" id="SignalP"/>
    </source>
</evidence>
<dbReference type="AlphaFoldDB" id="A0A9J6RM35"/>
<dbReference type="Proteomes" id="UP001069090">
    <property type="component" value="Unassembled WGS sequence"/>
</dbReference>
<organism evidence="2 3">
    <name type="scientific">Dasania phycosphaerae</name>
    <dbReference type="NCBI Taxonomy" id="2950436"/>
    <lineage>
        <taxon>Bacteria</taxon>
        <taxon>Pseudomonadati</taxon>
        <taxon>Pseudomonadota</taxon>
        <taxon>Gammaproteobacteria</taxon>
        <taxon>Cellvibrionales</taxon>
        <taxon>Spongiibacteraceae</taxon>
        <taxon>Dasania</taxon>
    </lineage>
</organism>
<evidence type="ECO:0000313" key="2">
    <source>
        <dbReference type="EMBL" id="MCZ0865377.1"/>
    </source>
</evidence>
<feature type="chain" id="PRO_5039951115" evidence="1">
    <location>
        <begin position="31"/>
        <end position="257"/>
    </location>
</feature>
<comment type="caution">
    <text evidence="2">The sequence shown here is derived from an EMBL/GenBank/DDBJ whole genome shotgun (WGS) entry which is preliminary data.</text>
</comment>
<gene>
    <name evidence="2" type="ORF">O0V09_09205</name>
</gene>
<evidence type="ECO:0000313" key="3">
    <source>
        <dbReference type="Proteomes" id="UP001069090"/>
    </source>
</evidence>
<dbReference type="Pfam" id="PF13557">
    <property type="entry name" value="Phenol_MetA_deg"/>
    <property type="match status" value="1"/>
</dbReference>
<reference evidence="2 3" key="1">
    <citation type="submission" date="2022-12" db="EMBL/GenBank/DDBJ databases">
        <title>Dasania phycosphaerae sp. nov., isolated from particulate material of the south coast of Korea.</title>
        <authorList>
            <person name="Jiang Y."/>
        </authorList>
    </citation>
    <scope>NUCLEOTIDE SEQUENCE [LARGE SCALE GENOMIC DNA]</scope>
    <source>
        <strain evidence="2 3">GY-19</strain>
    </source>
</reference>